<dbReference type="Proteomes" id="UP000515312">
    <property type="component" value="Chromosome"/>
</dbReference>
<protein>
    <submittedName>
        <fullName evidence="4">Nucleoside hydrolase</fullName>
    </submittedName>
</protein>
<dbReference type="RefSeq" id="WP_186740685.1">
    <property type="nucleotide sequence ID" value="NZ_CP060394.1"/>
</dbReference>
<keyword evidence="5" id="KW-1185">Reference proteome</keyword>
<dbReference type="InterPro" id="IPR001910">
    <property type="entry name" value="Inosine/uridine_hydrolase_dom"/>
</dbReference>
<evidence type="ECO:0000259" key="3">
    <source>
        <dbReference type="Pfam" id="PF01156"/>
    </source>
</evidence>
<dbReference type="InterPro" id="IPR023186">
    <property type="entry name" value="IUNH"/>
</dbReference>
<dbReference type="PANTHER" id="PTHR12304:SF4">
    <property type="entry name" value="URIDINE NUCLEOSIDASE"/>
    <property type="match status" value="1"/>
</dbReference>
<dbReference type="GO" id="GO:0045437">
    <property type="term" value="F:uridine nucleosidase activity"/>
    <property type="evidence" value="ECO:0007669"/>
    <property type="project" value="UniProtKB-ARBA"/>
</dbReference>
<dbReference type="GO" id="GO:0005829">
    <property type="term" value="C:cytosol"/>
    <property type="evidence" value="ECO:0007669"/>
    <property type="project" value="TreeGrafter"/>
</dbReference>
<dbReference type="InterPro" id="IPR015910">
    <property type="entry name" value="I/U_nuclsd_hydro_CS"/>
</dbReference>
<dbReference type="AlphaFoldDB" id="A0A7G8BDN6"/>
<dbReference type="PROSITE" id="PS01247">
    <property type="entry name" value="IUNH"/>
    <property type="match status" value="1"/>
</dbReference>
<evidence type="ECO:0000256" key="2">
    <source>
        <dbReference type="ARBA" id="ARBA00023295"/>
    </source>
</evidence>
<evidence type="ECO:0000313" key="5">
    <source>
        <dbReference type="Proteomes" id="UP000515312"/>
    </source>
</evidence>
<dbReference type="GO" id="GO:0008477">
    <property type="term" value="F:purine nucleosidase activity"/>
    <property type="evidence" value="ECO:0007669"/>
    <property type="project" value="TreeGrafter"/>
</dbReference>
<dbReference type="GO" id="GO:0006152">
    <property type="term" value="P:purine nucleoside catabolic process"/>
    <property type="evidence" value="ECO:0007669"/>
    <property type="project" value="TreeGrafter"/>
</dbReference>
<evidence type="ECO:0000313" key="4">
    <source>
        <dbReference type="EMBL" id="QNI30656.1"/>
    </source>
</evidence>
<dbReference type="PANTHER" id="PTHR12304">
    <property type="entry name" value="INOSINE-URIDINE PREFERRING NUCLEOSIDE HYDROLASE"/>
    <property type="match status" value="1"/>
</dbReference>
<gene>
    <name evidence="4" type="ORF">H7849_16120</name>
</gene>
<name>A0A7G8BDN6_9BACT</name>
<proteinExistence type="predicted"/>
<keyword evidence="2" id="KW-0326">Glycosidase</keyword>
<evidence type="ECO:0000256" key="1">
    <source>
        <dbReference type="ARBA" id="ARBA00022801"/>
    </source>
</evidence>
<dbReference type="InterPro" id="IPR036452">
    <property type="entry name" value="Ribo_hydro-like"/>
</dbReference>
<dbReference type="Pfam" id="PF01156">
    <property type="entry name" value="IU_nuc_hydro"/>
    <property type="match status" value="1"/>
</dbReference>
<sequence length="333" mass="35505">MNPHRRPILIDTDTASDDAVALIMALRSSRVEVKAITTVAGNVRVEQATRNALFTVELCGAEVPVFSGAAKPLEGELQTADWFHGQDGLGDHGYAPSVHATASGDAVDAIVAAVQSTPGIEIITLGPLTNLALALERCPTIAHSISRCVVMGGAPCCEGNVTPAAEFNIWVDPEAARAVFASGAPIEMIGWQLARFDAVLNEREIQEVLAFETPLAEFAIRANSTAATAYLAQTGETGISLPDPVAMAVLLDPKLKLEVSPHYVAIECKSDLTRGMTVVDRLGVAADSRNSVVWSDVTQRDQKVEICWKLDVPGWKAELIAALRPENRQSFAT</sequence>
<reference evidence="4 5" key="1">
    <citation type="submission" date="2020-08" db="EMBL/GenBank/DDBJ databases">
        <title>Edaphobacter telluris sp. nov. and Acidobacterium dinghuensis sp. nov., two acidobacteria isolated from forest soil.</title>
        <authorList>
            <person name="Fu J."/>
            <person name="Qiu L."/>
        </authorList>
    </citation>
    <scope>NUCLEOTIDE SEQUENCE [LARGE SCALE GENOMIC DNA]</scope>
    <source>
        <strain evidence="4">4Y35</strain>
    </source>
</reference>
<dbReference type="Gene3D" id="3.90.245.10">
    <property type="entry name" value="Ribonucleoside hydrolase-like"/>
    <property type="match status" value="1"/>
</dbReference>
<keyword evidence="1 4" id="KW-0378">Hydrolase</keyword>
<accession>A0A7G8BDN6</accession>
<feature type="domain" description="Inosine/uridine-preferring nucleoside hydrolase" evidence="3">
    <location>
        <begin position="8"/>
        <end position="313"/>
    </location>
</feature>
<dbReference type="SUPFAM" id="SSF53590">
    <property type="entry name" value="Nucleoside hydrolase"/>
    <property type="match status" value="1"/>
</dbReference>
<dbReference type="KEGG" id="adin:H7849_16120"/>
<organism evidence="4 5">
    <name type="scientific">Alloacidobacterium dinghuense</name>
    <dbReference type="NCBI Taxonomy" id="2763107"/>
    <lineage>
        <taxon>Bacteria</taxon>
        <taxon>Pseudomonadati</taxon>
        <taxon>Acidobacteriota</taxon>
        <taxon>Terriglobia</taxon>
        <taxon>Terriglobales</taxon>
        <taxon>Acidobacteriaceae</taxon>
        <taxon>Alloacidobacterium</taxon>
    </lineage>
</organism>
<dbReference type="EMBL" id="CP060394">
    <property type="protein sequence ID" value="QNI30656.1"/>
    <property type="molecule type" value="Genomic_DNA"/>
</dbReference>